<dbReference type="AlphaFoldDB" id="A0A2N4YXE2"/>
<dbReference type="Pfam" id="PF11004">
    <property type="entry name" value="Kdo_hydroxy"/>
    <property type="match status" value="1"/>
</dbReference>
<dbReference type="EMBL" id="PIDP01000883">
    <property type="protein sequence ID" value="PLM92592.1"/>
    <property type="molecule type" value="Genomic_DNA"/>
</dbReference>
<protein>
    <recommendedName>
        <fullName evidence="3">3-deoxy-D-manno-oct-2-ulosonic acid (Kdo) hydroxylase</fullName>
    </recommendedName>
</protein>
<comment type="caution">
    <text evidence="1">The sequence shown here is derived from an EMBL/GenBank/DDBJ whole genome shotgun (WGS) entry which is preliminary data.</text>
</comment>
<proteinExistence type="predicted"/>
<evidence type="ECO:0008006" key="3">
    <source>
        <dbReference type="Google" id="ProtNLM"/>
    </source>
</evidence>
<sequence>MTPTGSPVAIATLPFSNLEIPPQPPQIQHSLEQGNVLYLPQLAFSLTATEQALLTPELVAPRRKNISYQPDTRTLRGVADKQKTAAIARLMARYHQMTLQLIDALLPGYGESLHHPQTSLRLHPITAWRETTSWRKDDSRLHVDAFPSRPVKGDRILRIFCNIHPRGEPRTWRTGEHFDTLAARFLPRLKPWSPSGAWLLAALGITKSRRSHYDHLMLALHDAMKSTPEYQRQGVQQEIDFAAGSTWICFSDQTPHAAMRGQYLLEQTFLLPVKAMSHPQLSPLRVLETLLQKPLVARNV</sequence>
<dbReference type="Proteomes" id="UP000234412">
    <property type="component" value="Unassembled WGS sequence"/>
</dbReference>
<evidence type="ECO:0000313" key="1">
    <source>
        <dbReference type="EMBL" id="PLM92592.1"/>
    </source>
</evidence>
<dbReference type="InterPro" id="IPR021266">
    <property type="entry name" value="Kdo_hydroxlase"/>
</dbReference>
<reference evidence="1 2" key="2">
    <citation type="submission" date="2018-01" db="EMBL/GenBank/DDBJ databases">
        <title>Genomic study of Klebsiella pneumoniae.</title>
        <authorList>
            <person name="Yang Y."/>
            <person name="Bicalho R."/>
        </authorList>
    </citation>
    <scope>NUCLEOTIDE SEQUENCE [LARGE SCALE GENOMIC DNA]</scope>
    <source>
        <strain evidence="1 2">A8</strain>
    </source>
</reference>
<name>A0A2N4YXE2_KLEVA</name>
<gene>
    <name evidence="1" type="ORF">CWN47_21445</name>
</gene>
<reference evidence="1 2" key="1">
    <citation type="submission" date="2017-11" db="EMBL/GenBank/DDBJ databases">
        <authorList>
            <person name="Han C.G."/>
        </authorList>
    </citation>
    <scope>NUCLEOTIDE SEQUENCE [LARGE SCALE GENOMIC DNA]</scope>
    <source>
        <strain evidence="1 2">A8</strain>
    </source>
</reference>
<organism evidence="1 2">
    <name type="scientific">Klebsiella variicola</name>
    <dbReference type="NCBI Taxonomy" id="244366"/>
    <lineage>
        <taxon>Bacteria</taxon>
        <taxon>Pseudomonadati</taxon>
        <taxon>Pseudomonadota</taxon>
        <taxon>Gammaproteobacteria</taxon>
        <taxon>Enterobacterales</taxon>
        <taxon>Enterobacteriaceae</taxon>
        <taxon>Klebsiella/Raoultella group</taxon>
        <taxon>Klebsiella</taxon>
        <taxon>Klebsiella pneumoniae complex</taxon>
    </lineage>
</organism>
<accession>A0A2N4YXE2</accession>
<dbReference type="RefSeq" id="WP_032735028.1">
    <property type="nucleotide sequence ID" value="NZ_BQTK01000001.1"/>
</dbReference>
<evidence type="ECO:0000313" key="2">
    <source>
        <dbReference type="Proteomes" id="UP000234412"/>
    </source>
</evidence>